<dbReference type="InterPro" id="IPR016181">
    <property type="entry name" value="Acyl_CoA_acyltransferase"/>
</dbReference>
<keyword evidence="2" id="KW-0012">Acyltransferase</keyword>
<gene>
    <name evidence="5" type="ORF">ATL42_2858</name>
</gene>
<name>A0A2A9E787_9MICO</name>
<dbReference type="GO" id="GO:0005737">
    <property type="term" value="C:cytoplasm"/>
    <property type="evidence" value="ECO:0007669"/>
    <property type="project" value="TreeGrafter"/>
</dbReference>
<reference evidence="5 6" key="1">
    <citation type="submission" date="2017-10" db="EMBL/GenBank/DDBJ databases">
        <title>Sequencing the genomes of 1000 actinobacteria strains.</title>
        <authorList>
            <person name="Klenk H.-P."/>
        </authorList>
    </citation>
    <scope>NUCLEOTIDE SEQUENCE [LARGE SCALE GENOMIC DNA]</scope>
    <source>
        <strain evidence="5 6">DSM 18966</strain>
    </source>
</reference>
<dbReference type="SUPFAM" id="SSF55729">
    <property type="entry name" value="Acyl-CoA N-acyltransferases (Nat)"/>
    <property type="match status" value="1"/>
</dbReference>
<dbReference type="PANTHER" id="PTHR43792:SF8">
    <property type="entry name" value="[RIBOSOMAL PROTEIN US5]-ALANINE N-ACETYLTRANSFERASE"/>
    <property type="match status" value="1"/>
</dbReference>
<dbReference type="Proteomes" id="UP000225548">
    <property type="component" value="Unassembled WGS sequence"/>
</dbReference>
<keyword evidence="1 5" id="KW-0808">Transferase</keyword>
<dbReference type="AlphaFoldDB" id="A0A2A9E787"/>
<dbReference type="Pfam" id="PF13302">
    <property type="entry name" value="Acetyltransf_3"/>
    <property type="match status" value="1"/>
</dbReference>
<accession>A0A2A9E787</accession>
<dbReference type="InterPro" id="IPR051531">
    <property type="entry name" value="N-acetyltransferase"/>
</dbReference>
<dbReference type="GO" id="GO:0005840">
    <property type="term" value="C:ribosome"/>
    <property type="evidence" value="ECO:0007669"/>
    <property type="project" value="UniProtKB-KW"/>
</dbReference>
<dbReference type="PROSITE" id="PS51186">
    <property type="entry name" value="GNAT"/>
    <property type="match status" value="1"/>
</dbReference>
<dbReference type="Gene3D" id="3.40.630.30">
    <property type="match status" value="1"/>
</dbReference>
<dbReference type="EMBL" id="PDJG01000001">
    <property type="protein sequence ID" value="PFG34927.1"/>
    <property type="molecule type" value="Genomic_DNA"/>
</dbReference>
<feature type="domain" description="N-acetyltransferase" evidence="4">
    <location>
        <begin position="20"/>
        <end position="169"/>
    </location>
</feature>
<dbReference type="GO" id="GO:0008999">
    <property type="term" value="F:protein-N-terminal-alanine acetyltransferase activity"/>
    <property type="evidence" value="ECO:0007669"/>
    <property type="project" value="TreeGrafter"/>
</dbReference>
<evidence type="ECO:0000256" key="3">
    <source>
        <dbReference type="ARBA" id="ARBA00038502"/>
    </source>
</evidence>
<sequence>MMPSPGPTRLTTLDDAATFADLMVRNREFLAPWEPARPDTYFTEQGQRAVVEAVLEQHAQGTCMPLTILDGAGEVVGRITLSGIVRGAFQSCSVGYWVSAHANGHGLATAAVGDAVRVAFDVLGLHRVQGETLLHNAASQRVLQRNGFVRIGTAPDYLQIAGRWQDHAIYQVVRPAASATH</sequence>
<evidence type="ECO:0000313" key="5">
    <source>
        <dbReference type="EMBL" id="PFG34927.1"/>
    </source>
</evidence>
<evidence type="ECO:0000256" key="1">
    <source>
        <dbReference type="ARBA" id="ARBA00022679"/>
    </source>
</evidence>
<dbReference type="InterPro" id="IPR000182">
    <property type="entry name" value="GNAT_dom"/>
</dbReference>
<organism evidence="5 6">
    <name type="scientific">Sanguibacter antarcticus</name>
    <dbReference type="NCBI Taxonomy" id="372484"/>
    <lineage>
        <taxon>Bacteria</taxon>
        <taxon>Bacillati</taxon>
        <taxon>Actinomycetota</taxon>
        <taxon>Actinomycetes</taxon>
        <taxon>Micrococcales</taxon>
        <taxon>Sanguibacteraceae</taxon>
        <taxon>Sanguibacter</taxon>
    </lineage>
</organism>
<comment type="caution">
    <text evidence="5">The sequence shown here is derived from an EMBL/GenBank/DDBJ whole genome shotgun (WGS) entry which is preliminary data.</text>
</comment>
<evidence type="ECO:0000256" key="2">
    <source>
        <dbReference type="ARBA" id="ARBA00023315"/>
    </source>
</evidence>
<proteinExistence type="inferred from homology"/>
<keyword evidence="5" id="KW-0689">Ribosomal protein</keyword>
<evidence type="ECO:0000313" key="6">
    <source>
        <dbReference type="Proteomes" id="UP000225548"/>
    </source>
</evidence>
<dbReference type="PANTHER" id="PTHR43792">
    <property type="entry name" value="GNAT FAMILY, PUTATIVE (AFU_ORTHOLOGUE AFUA_3G00765)-RELATED-RELATED"/>
    <property type="match status" value="1"/>
</dbReference>
<evidence type="ECO:0000259" key="4">
    <source>
        <dbReference type="PROSITE" id="PS51186"/>
    </source>
</evidence>
<protein>
    <submittedName>
        <fullName evidence="5">[SSU ribosomal protein S5P]-alanine acetyltransferase</fullName>
    </submittedName>
</protein>
<keyword evidence="6" id="KW-1185">Reference proteome</keyword>
<keyword evidence="5" id="KW-0687">Ribonucleoprotein</keyword>
<comment type="similarity">
    <text evidence="3">Belongs to the acetyltransferase family. RimJ subfamily.</text>
</comment>